<gene>
    <name evidence="1" type="ORF">ATN07_31070</name>
</gene>
<dbReference type="AlphaFoldDB" id="A0A160LJ31"/>
<dbReference type="RefSeq" id="WP_000360816.1">
    <property type="nucleotide sequence ID" value="NZ_CP013277.1"/>
</dbReference>
<reference evidence="1" key="1">
    <citation type="journal article" date="2017" name="Res. Microbiol.">
        <title>Comparative genomics of extrachromosomal elements in Bacillus thuringiensis subsp. israelensis.</title>
        <authorList>
            <person name="Bolotin A."/>
            <person name="Gillis A."/>
            <person name="Sanchis V."/>
            <person name="Nielsen-LeRoux C."/>
            <person name="Mahillon J."/>
            <person name="Lereclus D."/>
            <person name="Sorokin A."/>
        </authorList>
    </citation>
    <scope>NUCLEOTIDE SEQUENCE</scope>
    <source>
        <strain evidence="1">AM65-52</strain>
        <plasmid evidence="1">pAM65-52-2-350K</plasmid>
    </source>
</reference>
<dbReference type="EMBL" id="CP013277">
    <property type="protein sequence ID" value="AND28146.1"/>
    <property type="molecule type" value="Genomic_DNA"/>
</dbReference>
<evidence type="ECO:0000313" key="1">
    <source>
        <dbReference type="EMBL" id="AND28146.1"/>
    </source>
</evidence>
<accession>A0A160LJ31</accession>
<organism evidence="1">
    <name type="scientific">Bacillus thuringiensis subsp. israelensis</name>
    <dbReference type="NCBI Taxonomy" id="1430"/>
    <lineage>
        <taxon>Bacteria</taxon>
        <taxon>Bacillati</taxon>
        <taxon>Bacillota</taxon>
        <taxon>Bacilli</taxon>
        <taxon>Bacillales</taxon>
        <taxon>Bacillaceae</taxon>
        <taxon>Bacillus</taxon>
        <taxon>Bacillus cereus group</taxon>
    </lineage>
</organism>
<protein>
    <submittedName>
        <fullName evidence="1">Uncharacterized protein</fullName>
    </submittedName>
</protein>
<geneLocation type="plasmid" evidence="1">
    <name>pAM65-52-2-350K</name>
</geneLocation>
<sequence length="237" mass="27133">MDKQNELDFIKQVSAGWFNKNGSSFNFVTKPLKDGSTNVYMLLVNDKSTVSANYQRIQVNYNTVDEDVIFSILTSPFGKSKRVEVSKQEALTYLSTFIQSPDWGEKPLNQEEGEVDFYNILEQLEEQVFSKRDLFEINKWNSELYLHKQVGEEYGTMQNAYHVHGGVGNAPDINGLHDITTTIELATSPINGKTYLNVRRDLTENPMSMQGLYEDATPQMFVESIIEQYKGAWNRSK</sequence>
<proteinExistence type="predicted"/>
<keyword evidence="1" id="KW-0614">Plasmid</keyword>
<name>A0A160LJ31_BACTI</name>